<comment type="caution">
    <text evidence="2">The sequence shown here is derived from an EMBL/GenBank/DDBJ whole genome shotgun (WGS) entry which is preliminary data.</text>
</comment>
<keyword evidence="3" id="KW-1185">Reference proteome</keyword>
<dbReference type="Proteomes" id="UP001194746">
    <property type="component" value="Unassembled WGS sequence"/>
</dbReference>
<evidence type="ECO:0000256" key="1">
    <source>
        <dbReference type="SAM" id="MobiDB-lite"/>
    </source>
</evidence>
<evidence type="ECO:0000313" key="3">
    <source>
        <dbReference type="Proteomes" id="UP001194746"/>
    </source>
</evidence>
<sequence>MRWTLENEAKLLRVLLETQNIVINPAKIVEGWDGDEEKPTIKAIKEHLGKFKKTLKPGASLSLTGKTGGESANSTPRKRKATASTVEGEDEPIEKTKKKTKSAKVAKMDDELSESEI</sequence>
<organism evidence="2 3">
    <name type="scientific">Aspergillus nanangensis</name>
    <dbReference type="NCBI Taxonomy" id="2582783"/>
    <lineage>
        <taxon>Eukaryota</taxon>
        <taxon>Fungi</taxon>
        <taxon>Dikarya</taxon>
        <taxon>Ascomycota</taxon>
        <taxon>Pezizomycotina</taxon>
        <taxon>Eurotiomycetes</taxon>
        <taxon>Eurotiomycetidae</taxon>
        <taxon>Eurotiales</taxon>
        <taxon>Aspergillaceae</taxon>
        <taxon>Aspergillus</taxon>
        <taxon>Aspergillus subgen. Circumdati</taxon>
    </lineage>
</organism>
<evidence type="ECO:0000313" key="2">
    <source>
        <dbReference type="EMBL" id="KAF9884614.1"/>
    </source>
</evidence>
<reference evidence="2" key="1">
    <citation type="journal article" date="2019" name="Beilstein J. Org. Chem.">
        <title>Nanangenines: drimane sesquiterpenoids as the dominant metabolite cohort of a novel Australian fungus, Aspergillus nanangensis.</title>
        <authorList>
            <person name="Lacey H.J."/>
            <person name="Gilchrist C.L.M."/>
            <person name="Crombie A."/>
            <person name="Kalaitzis J.A."/>
            <person name="Vuong D."/>
            <person name="Rutledge P.J."/>
            <person name="Turner P."/>
            <person name="Pitt J.I."/>
            <person name="Lacey E."/>
            <person name="Chooi Y.H."/>
            <person name="Piggott A.M."/>
        </authorList>
    </citation>
    <scope>NUCLEOTIDE SEQUENCE</scope>
    <source>
        <strain evidence="2">MST-FP2251</strain>
    </source>
</reference>
<feature type="region of interest" description="Disordered" evidence="1">
    <location>
        <begin position="58"/>
        <end position="117"/>
    </location>
</feature>
<proteinExistence type="predicted"/>
<reference evidence="2" key="2">
    <citation type="submission" date="2020-02" db="EMBL/GenBank/DDBJ databases">
        <authorList>
            <person name="Gilchrist C.L.M."/>
            <person name="Chooi Y.-H."/>
        </authorList>
    </citation>
    <scope>NUCLEOTIDE SEQUENCE</scope>
    <source>
        <strain evidence="2">MST-FP2251</strain>
    </source>
</reference>
<accession>A0AAD4CDR5</accession>
<protein>
    <submittedName>
        <fullName evidence="2">Uncharacterized protein</fullName>
    </submittedName>
</protein>
<dbReference type="EMBL" id="VCAU01000117">
    <property type="protein sequence ID" value="KAF9884614.1"/>
    <property type="molecule type" value="Genomic_DNA"/>
</dbReference>
<feature type="compositionally biased region" description="Polar residues" evidence="1">
    <location>
        <begin position="61"/>
        <end position="75"/>
    </location>
</feature>
<name>A0AAD4CDR5_ASPNN</name>
<dbReference type="AlphaFoldDB" id="A0AAD4CDR5"/>
<gene>
    <name evidence="2" type="ORF">FE257_001436</name>
</gene>